<sequence length="419" mass="46298">MDLSAPLNTHDADHHVKVLAVPTPQQPPSPLASMPTPVCSPVRLYEALDTVLRHRASGEPVTISVATAEEYDSLATFLWEKVRARCELYPSRSRLVKTLGCAVSTSSDWVLAVMPAPSSVHEIIARFIISEIMAALQSPSFLPASWPRTVIRSRGRASVSCRYGGERSELMPDGSLAFKNYEVPWLVVEVADSESAAHIQEKMSTYLRGTLGAICYGVCLNMLTSVQFNRDIVQPKQHSRRKAMVKAEIRRLHNAGEGGSKVSVKENAERNIARRLHKQPDLLRDPEDDLILQRPGKYVLATISVFASELITLPDGTLQCRITSPVPPTPIWPQQSVDGFSVRWKDINHPYLPEEMLLTEAFVSFDRLHWMVNDELTAPPTAGLPRYPVDIAVVPPSPASSSDVDVSSGHDSDDADWNP</sequence>
<dbReference type="AlphaFoldDB" id="A0A5J5EL19"/>
<accession>A0A5J5EL19</accession>
<feature type="region of interest" description="Disordered" evidence="1">
    <location>
        <begin position="395"/>
        <end position="419"/>
    </location>
</feature>
<comment type="caution">
    <text evidence="2">The sequence shown here is derived from an EMBL/GenBank/DDBJ whole genome shotgun (WGS) entry which is preliminary data.</text>
</comment>
<feature type="compositionally biased region" description="Low complexity" evidence="1">
    <location>
        <begin position="395"/>
        <end position="409"/>
    </location>
</feature>
<reference evidence="2 3" key="1">
    <citation type="submission" date="2019-09" db="EMBL/GenBank/DDBJ databases">
        <title>Draft genome of the ectomycorrhizal ascomycete Sphaerosporella brunnea.</title>
        <authorList>
            <consortium name="DOE Joint Genome Institute"/>
            <person name="Benucci G.M."/>
            <person name="Marozzi G."/>
            <person name="Antonielli L."/>
            <person name="Sanchez S."/>
            <person name="Marco P."/>
            <person name="Wang X."/>
            <person name="Falini L.B."/>
            <person name="Barry K."/>
            <person name="Haridas S."/>
            <person name="Lipzen A."/>
            <person name="Labutti K."/>
            <person name="Grigoriev I.V."/>
            <person name="Murat C."/>
            <person name="Martin F."/>
            <person name="Albertini E."/>
            <person name="Donnini D."/>
            <person name="Bonito G."/>
        </authorList>
    </citation>
    <scope>NUCLEOTIDE SEQUENCE [LARGE SCALE GENOMIC DNA]</scope>
    <source>
        <strain evidence="2 3">Sb_GMNB300</strain>
    </source>
</reference>
<dbReference type="Proteomes" id="UP000326924">
    <property type="component" value="Unassembled WGS sequence"/>
</dbReference>
<name>A0A5J5EL19_9PEZI</name>
<keyword evidence="3" id="KW-1185">Reference proteome</keyword>
<evidence type="ECO:0000313" key="2">
    <source>
        <dbReference type="EMBL" id="KAA8895881.1"/>
    </source>
</evidence>
<proteinExistence type="predicted"/>
<organism evidence="2 3">
    <name type="scientific">Sphaerosporella brunnea</name>
    <dbReference type="NCBI Taxonomy" id="1250544"/>
    <lineage>
        <taxon>Eukaryota</taxon>
        <taxon>Fungi</taxon>
        <taxon>Dikarya</taxon>
        <taxon>Ascomycota</taxon>
        <taxon>Pezizomycotina</taxon>
        <taxon>Pezizomycetes</taxon>
        <taxon>Pezizales</taxon>
        <taxon>Pyronemataceae</taxon>
        <taxon>Sphaerosporella</taxon>
    </lineage>
</organism>
<evidence type="ECO:0000256" key="1">
    <source>
        <dbReference type="SAM" id="MobiDB-lite"/>
    </source>
</evidence>
<gene>
    <name evidence="2" type="ORF">FN846DRAFT_911266</name>
</gene>
<protein>
    <submittedName>
        <fullName evidence="2">Uncharacterized protein</fullName>
    </submittedName>
</protein>
<dbReference type="InParanoid" id="A0A5J5EL19"/>
<dbReference type="OrthoDB" id="5445455at2759"/>
<dbReference type="EMBL" id="VXIS01000238">
    <property type="protein sequence ID" value="KAA8895881.1"/>
    <property type="molecule type" value="Genomic_DNA"/>
</dbReference>
<evidence type="ECO:0000313" key="3">
    <source>
        <dbReference type="Proteomes" id="UP000326924"/>
    </source>
</evidence>